<sequence length="408" mass="44379">MWEKNNSIYDVKEIRTRTTCYLGVGAIDKVDPIMEALSDMGHRRVLVVSGRSSYRTCWGKVLKAFEKHGVSYVHYDRITPNPTVDSVDEAAQMAREFGATAVVAIGGGSPIDSAKSAAILMEYPDKTARDLYELKFSPKKAAPVVAINLTHGTGTEVDRFAVVSIPEKEYKPAIAYDCIYPLFAIDDPSLMTGLPEDQTRYVSVDALNHVIEACTTVAASPYSILLAKETVRLIAKYLPKALRDPKDLEARYYLLYASMIAGVAFDNGLLHYTHALEHPLSAVKPELPHGLGLAMIVPGVVKNIYPARPEVLADVLSPIIPGLEGTPEEALGAAEALEEWLFSVGVTQKLSDQGFGEEHVSKLVHLAKTTPSLDTLLSLAPVTATDQVIEDIYRCSLKPLKASAAVRG</sequence>
<dbReference type="PANTHER" id="PTHR11496">
    <property type="entry name" value="ALCOHOL DEHYDROGENASE"/>
    <property type="match status" value="1"/>
</dbReference>
<proteinExistence type="inferred from homology"/>
<name>H0UN13_9BACT</name>
<keyword evidence="6" id="KW-1185">Reference proteome</keyword>
<evidence type="ECO:0000256" key="1">
    <source>
        <dbReference type="ARBA" id="ARBA00007358"/>
    </source>
</evidence>
<evidence type="ECO:0000313" key="5">
    <source>
        <dbReference type="EMBL" id="EHM09292.1"/>
    </source>
</evidence>
<dbReference type="InterPro" id="IPR045910">
    <property type="entry name" value="AdhA-like"/>
</dbReference>
<keyword evidence="2" id="KW-0560">Oxidoreductase</keyword>
<dbReference type="Proteomes" id="UP000005730">
    <property type="component" value="Chromosome"/>
</dbReference>
<dbReference type="GO" id="GO:0004022">
    <property type="term" value="F:alcohol dehydrogenase (NAD+) activity"/>
    <property type="evidence" value="ECO:0007669"/>
    <property type="project" value="TreeGrafter"/>
</dbReference>
<dbReference type="Gene3D" id="1.20.1090.10">
    <property type="entry name" value="Dehydroquinate synthase-like - alpha domain"/>
    <property type="match status" value="1"/>
</dbReference>
<dbReference type="PANTHER" id="PTHR11496:SF102">
    <property type="entry name" value="ALCOHOL DEHYDROGENASE 4"/>
    <property type="match status" value="1"/>
</dbReference>
<dbReference type="EMBL" id="CM001377">
    <property type="protein sequence ID" value="EHM09292.1"/>
    <property type="molecule type" value="Genomic_DNA"/>
</dbReference>
<dbReference type="RefSeq" id="WP_006582784.1">
    <property type="nucleotide sequence ID" value="NZ_CM001377.1"/>
</dbReference>
<gene>
    <name evidence="5" type="ORF">TheveDRAFT_0104</name>
</gene>
<evidence type="ECO:0000256" key="2">
    <source>
        <dbReference type="ARBA" id="ARBA00023002"/>
    </source>
</evidence>
<protein>
    <submittedName>
        <fullName evidence="5">Alcohol dehydrogenase, class IV</fullName>
    </submittedName>
</protein>
<dbReference type="CDD" id="cd08186">
    <property type="entry name" value="Fe-ADH-like"/>
    <property type="match status" value="1"/>
</dbReference>
<dbReference type="Gene3D" id="3.40.50.1970">
    <property type="match status" value="1"/>
</dbReference>
<dbReference type="SUPFAM" id="SSF56796">
    <property type="entry name" value="Dehydroquinate synthase-like"/>
    <property type="match status" value="1"/>
</dbReference>
<feature type="domain" description="Fe-containing alcohol dehydrogenase-like C-terminal" evidence="4">
    <location>
        <begin position="202"/>
        <end position="394"/>
    </location>
</feature>
<feature type="domain" description="Alcohol dehydrogenase iron-type/glycerol dehydrogenase GldA" evidence="3">
    <location>
        <begin position="20"/>
        <end position="188"/>
    </location>
</feature>
<dbReference type="OrthoDB" id="9815791at2"/>
<dbReference type="STRING" id="926567.TheveDRAFT_0104"/>
<dbReference type="GO" id="GO:0046872">
    <property type="term" value="F:metal ion binding"/>
    <property type="evidence" value="ECO:0007669"/>
    <property type="project" value="InterPro"/>
</dbReference>
<dbReference type="InterPro" id="IPR001670">
    <property type="entry name" value="ADH_Fe/GldA"/>
</dbReference>
<dbReference type="eggNOG" id="COG1454">
    <property type="taxonomic scope" value="Bacteria"/>
</dbReference>
<dbReference type="FunFam" id="3.40.50.1970:FF:000003">
    <property type="entry name" value="Alcohol dehydrogenase, iron-containing"/>
    <property type="match status" value="1"/>
</dbReference>
<accession>H0UN13</accession>
<organism evidence="5 6">
    <name type="scientific">Thermanaerovibrio velox DSM 12556</name>
    <dbReference type="NCBI Taxonomy" id="926567"/>
    <lineage>
        <taxon>Bacteria</taxon>
        <taxon>Thermotogati</taxon>
        <taxon>Synergistota</taxon>
        <taxon>Synergistia</taxon>
        <taxon>Synergistales</taxon>
        <taxon>Synergistaceae</taxon>
        <taxon>Thermanaerovibrio</taxon>
    </lineage>
</organism>
<dbReference type="AlphaFoldDB" id="H0UN13"/>
<dbReference type="InterPro" id="IPR056798">
    <property type="entry name" value="ADH_Fe_C"/>
</dbReference>
<evidence type="ECO:0000259" key="3">
    <source>
        <dbReference type="Pfam" id="PF00465"/>
    </source>
</evidence>
<evidence type="ECO:0000313" key="6">
    <source>
        <dbReference type="Proteomes" id="UP000005730"/>
    </source>
</evidence>
<dbReference type="Pfam" id="PF00465">
    <property type="entry name" value="Fe-ADH"/>
    <property type="match status" value="1"/>
</dbReference>
<dbReference type="HOGENOM" id="CLU_007207_0_4_0"/>
<evidence type="ECO:0000259" key="4">
    <source>
        <dbReference type="Pfam" id="PF25137"/>
    </source>
</evidence>
<dbReference type="Pfam" id="PF25137">
    <property type="entry name" value="ADH_Fe_C"/>
    <property type="match status" value="1"/>
</dbReference>
<reference evidence="5 6" key="1">
    <citation type="submission" date="2011-10" db="EMBL/GenBank/DDBJ databases">
        <title>The Noncontiguous Finished genome of Thermanaerovibrio velox DSM 12556.</title>
        <authorList>
            <consortium name="US DOE Joint Genome Institute (JGI-PGF)"/>
            <person name="Lucas S."/>
            <person name="Copeland A."/>
            <person name="Lapidus A."/>
            <person name="Glavina del Rio T."/>
            <person name="Dalin E."/>
            <person name="Tice H."/>
            <person name="Bruce D."/>
            <person name="Goodwin L."/>
            <person name="Pitluck S."/>
            <person name="Peters L."/>
            <person name="Mikhailova N."/>
            <person name="Teshima H."/>
            <person name="Kyrpides N."/>
            <person name="Mavromatis K."/>
            <person name="Ivanova N."/>
            <person name="Markowitz V."/>
            <person name="Cheng J.-F."/>
            <person name="Hugenholtz P."/>
            <person name="Woyke T."/>
            <person name="Wu D."/>
            <person name="Spring S."/>
            <person name="Brambilla E.-M."/>
            <person name="Klenk H.-P."/>
            <person name="Eisen J.A."/>
        </authorList>
    </citation>
    <scope>NUCLEOTIDE SEQUENCE [LARGE SCALE GENOMIC DNA]</scope>
    <source>
        <strain evidence="5 6">DSM 12556</strain>
    </source>
</reference>
<dbReference type="InterPro" id="IPR039697">
    <property type="entry name" value="Alcohol_dehydrogenase_Fe"/>
</dbReference>
<comment type="similarity">
    <text evidence="1">Belongs to the iron-containing alcohol dehydrogenase family.</text>
</comment>